<dbReference type="GeneID" id="63776653"/>
<evidence type="ECO:0000313" key="3">
    <source>
        <dbReference type="Proteomes" id="UP000193689"/>
    </source>
</evidence>
<gene>
    <name evidence="2" type="ORF">BCR38DRAFT_436234</name>
</gene>
<dbReference type="InParanoid" id="A0A1Y2DVE4"/>
<protein>
    <submittedName>
        <fullName evidence="2">Uncharacterized protein</fullName>
    </submittedName>
</protein>
<dbReference type="Proteomes" id="UP000193689">
    <property type="component" value="Unassembled WGS sequence"/>
</dbReference>
<dbReference type="EMBL" id="MCFJ01000008">
    <property type="protein sequence ID" value="ORY63218.1"/>
    <property type="molecule type" value="Genomic_DNA"/>
</dbReference>
<sequence length="134" mass="14901">MQLPQRGSIFEAGFGPASGGTDEWLEDLPSKSGPGASPSHGLNADGLPGQSRLDESSRTLARRIHKFKIRKWLRKVGGRTKSKLTKKRVLWVRHNKGNSWGAAKQKKKKAAPPKKRMSLMMLLTSGNDKRDEKK</sequence>
<dbReference type="AlphaFoldDB" id="A0A1Y2DVE4"/>
<evidence type="ECO:0000313" key="2">
    <source>
        <dbReference type="EMBL" id="ORY63218.1"/>
    </source>
</evidence>
<keyword evidence="3" id="KW-1185">Reference proteome</keyword>
<accession>A0A1Y2DVE4</accession>
<comment type="caution">
    <text evidence="2">The sequence shown here is derived from an EMBL/GenBank/DDBJ whole genome shotgun (WGS) entry which is preliminary data.</text>
</comment>
<name>A0A1Y2DVE4_9PEZI</name>
<dbReference type="RefSeq" id="XP_040714875.1">
    <property type="nucleotide sequence ID" value="XM_040860441.1"/>
</dbReference>
<proteinExistence type="predicted"/>
<evidence type="ECO:0000256" key="1">
    <source>
        <dbReference type="SAM" id="MobiDB-lite"/>
    </source>
</evidence>
<dbReference type="OrthoDB" id="4771468at2759"/>
<organism evidence="2 3">
    <name type="scientific">Pseudomassariella vexata</name>
    <dbReference type="NCBI Taxonomy" id="1141098"/>
    <lineage>
        <taxon>Eukaryota</taxon>
        <taxon>Fungi</taxon>
        <taxon>Dikarya</taxon>
        <taxon>Ascomycota</taxon>
        <taxon>Pezizomycotina</taxon>
        <taxon>Sordariomycetes</taxon>
        <taxon>Xylariomycetidae</taxon>
        <taxon>Amphisphaeriales</taxon>
        <taxon>Pseudomassariaceae</taxon>
        <taxon>Pseudomassariella</taxon>
    </lineage>
</organism>
<feature type="region of interest" description="Disordered" evidence="1">
    <location>
        <begin position="1"/>
        <end position="57"/>
    </location>
</feature>
<reference evidence="2 3" key="1">
    <citation type="submission" date="2016-07" db="EMBL/GenBank/DDBJ databases">
        <title>Pervasive Adenine N6-methylation of Active Genes in Fungi.</title>
        <authorList>
            <consortium name="DOE Joint Genome Institute"/>
            <person name="Mondo S.J."/>
            <person name="Dannebaum R.O."/>
            <person name="Kuo R.C."/>
            <person name="Labutti K."/>
            <person name="Haridas S."/>
            <person name="Kuo A."/>
            <person name="Salamov A."/>
            <person name="Ahrendt S.R."/>
            <person name="Lipzen A."/>
            <person name="Sullivan W."/>
            <person name="Andreopoulos W.B."/>
            <person name="Clum A."/>
            <person name="Lindquist E."/>
            <person name="Daum C."/>
            <person name="Ramamoorthy G.K."/>
            <person name="Gryganskyi A."/>
            <person name="Culley D."/>
            <person name="Magnuson J.K."/>
            <person name="James T.Y."/>
            <person name="O'Malley M.A."/>
            <person name="Stajich J.E."/>
            <person name="Spatafora J.W."/>
            <person name="Visel A."/>
            <person name="Grigoriev I.V."/>
        </authorList>
    </citation>
    <scope>NUCLEOTIDE SEQUENCE [LARGE SCALE GENOMIC DNA]</scope>
    <source>
        <strain evidence="2 3">CBS 129021</strain>
    </source>
</reference>
<feature type="region of interest" description="Disordered" evidence="1">
    <location>
        <begin position="96"/>
        <end position="134"/>
    </location>
</feature>
<feature type="compositionally biased region" description="Basic residues" evidence="1">
    <location>
        <begin position="104"/>
        <end position="117"/>
    </location>
</feature>